<dbReference type="SUPFAM" id="SSF55120">
    <property type="entry name" value="Pseudouridine synthase"/>
    <property type="match status" value="1"/>
</dbReference>
<accession>C5KKH9</accession>
<keyword evidence="7" id="KW-1185">Reference proteome</keyword>
<organism evidence="7">
    <name type="scientific">Perkinsus marinus (strain ATCC 50983 / TXsc)</name>
    <dbReference type="NCBI Taxonomy" id="423536"/>
    <lineage>
        <taxon>Eukaryota</taxon>
        <taxon>Sar</taxon>
        <taxon>Alveolata</taxon>
        <taxon>Perkinsozoa</taxon>
        <taxon>Perkinsea</taxon>
        <taxon>Perkinsida</taxon>
        <taxon>Perkinsidae</taxon>
        <taxon>Perkinsus</taxon>
    </lineage>
</organism>
<dbReference type="GO" id="GO:0003723">
    <property type="term" value="F:RNA binding"/>
    <property type="evidence" value="ECO:0007669"/>
    <property type="project" value="InterPro"/>
</dbReference>
<sequence length="813" mass="91037">MLTARPRWVCVLEHASGHGPIRQALGNGKDAVMNKLQKLERKSRKLEDKFRFRLSAFARRESANRDAANDAPEDEESERKKTSMTDGEYRRRIKELRGMHDTLVACMECIETNTTKVLQDQEKDLMRAFRARMQDVARELEHQRELKGDYSMELQARHDEMLVDLRASRELAQSFERRNEQLEGERKGLAEALEAQEDDRWRLLEELGTVVTLPGAAKVSSGLPSSGTSGGSNDVLLENSGGSGDRANADIGGGSTARTRMTNLAYERELRYRKTIDALRDRINSDKLSLKYLREAIDQQLRQRSEIEVFLQQCIDDVKNEISLYQKQQCQRATGDQRLSPGYSGEGSLGLGDATPMTDSIDTVHDLDRERALELLLGQERIVQVLHQKIMEGRDRHDRSIYDNLAHEPSGSFPSQVQLWSREAAVRGLISEELLPRLLLCSGPDYAIHDVIRGSSTNRGGTFDIGDVAVQSFPIDASLSNGYRYELTLRPAMWDDPQLSDEFQTTPQAGAYDISKAFEKGVFVPPPEPEKPPIRGYSGVKQTSYKEFPFVNYFDLHALDYPRCRDHLIGLAALTGNFRQAIGFLFARGYGNIDDASRAFDAFSRGDYVVCATLLPERFHAASEVLQSLSAGATWREAFLACEASERYISSGLGWIWNGVASRRVTLSRSVLPGDLIMPPDADTPFIVQNAEDARRYTLSQVVLPLNLLDKSLLPTSIGNFPSAIIATIHQAGDLTEIPPKEKFRPLVSNARSVYIDPVDGGALRVSFTLNSGSYADVAMREVCGDQILCKSEEGPRKVELNLLRMFPDICFL</sequence>
<dbReference type="PANTHER" id="PTHR40515:SF1">
    <property type="entry name" value="CILIA- AND FLAGELLA-ASSOCIATED PROTEIN 157"/>
    <property type="match status" value="1"/>
</dbReference>
<dbReference type="GO" id="GO:0001522">
    <property type="term" value="P:pseudouridine synthesis"/>
    <property type="evidence" value="ECO:0007669"/>
    <property type="project" value="InterPro"/>
</dbReference>
<protein>
    <recommendedName>
        <fullName evidence="5">TRUD domain-containing protein</fullName>
    </recommendedName>
</protein>
<dbReference type="InterPro" id="IPR001656">
    <property type="entry name" value="PsdUridine_synth_TruD"/>
</dbReference>
<evidence type="ECO:0000256" key="2">
    <source>
        <dbReference type="ARBA" id="ARBA00023235"/>
    </source>
</evidence>
<dbReference type="AlphaFoldDB" id="C5KKH9"/>
<keyword evidence="2" id="KW-0413">Isomerase</keyword>
<dbReference type="EMBL" id="GG673688">
    <property type="protein sequence ID" value="EER15091.1"/>
    <property type="molecule type" value="Genomic_DNA"/>
</dbReference>
<evidence type="ECO:0000313" key="6">
    <source>
        <dbReference type="EMBL" id="EER15091.1"/>
    </source>
</evidence>
<dbReference type="GO" id="GO:0009982">
    <property type="term" value="F:pseudouridine synthase activity"/>
    <property type="evidence" value="ECO:0007669"/>
    <property type="project" value="InterPro"/>
</dbReference>
<feature type="region of interest" description="Disordered" evidence="4">
    <location>
        <begin position="217"/>
        <end position="255"/>
    </location>
</feature>
<dbReference type="GeneID" id="9061974"/>
<proteinExistence type="inferred from homology"/>
<feature type="coiled-coil region" evidence="3">
    <location>
        <begin position="126"/>
        <end position="199"/>
    </location>
</feature>
<gene>
    <name evidence="6" type="ORF">Pmar_PMAR023416</name>
</gene>
<dbReference type="RefSeq" id="XP_002783295.1">
    <property type="nucleotide sequence ID" value="XM_002783249.1"/>
</dbReference>
<dbReference type="InterPro" id="IPR042214">
    <property type="entry name" value="TruD_catalytic"/>
</dbReference>
<feature type="coiled-coil region" evidence="3">
    <location>
        <begin position="22"/>
        <end position="49"/>
    </location>
</feature>
<dbReference type="Proteomes" id="UP000007800">
    <property type="component" value="Unassembled WGS sequence"/>
</dbReference>
<evidence type="ECO:0000256" key="1">
    <source>
        <dbReference type="ARBA" id="ARBA00007953"/>
    </source>
</evidence>
<dbReference type="PANTHER" id="PTHR40515">
    <property type="entry name" value="CILIA- AND FLAGELLA-ASSOCIATED PROTEIN 157"/>
    <property type="match status" value="1"/>
</dbReference>
<dbReference type="InParanoid" id="C5KKH9"/>
<dbReference type="OrthoDB" id="193329at2759"/>
<keyword evidence="3" id="KW-0175">Coiled coil</keyword>
<dbReference type="Pfam" id="PF01142">
    <property type="entry name" value="TruD"/>
    <property type="match status" value="1"/>
</dbReference>
<dbReference type="PROSITE" id="PS50984">
    <property type="entry name" value="TRUD"/>
    <property type="match status" value="1"/>
</dbReference>
<evidence type="ECO:0000256" key="4">
    <source>
        <dbReference type="SAM" id="MobiDB-lite"/>
    </source>
</evidence>
<reference evidence="6 7" key="1">
    <citation type="submission" date="2008-07" db="EMBL/GenBank/DDBJ databases">
        <authorList>
            <person name="El-Sayed N."/>
            <person name="Caler E."/>
            <person name="Inman J."/>
            <person name="Amedeo P."/>
            <person name="Hass B."/>
            <person name="Wortman J."/>
        </authorList>
    </citation>
    <scope>NUCLEOTIDE SEQUENCE [LARGE SCALE GENOMIC DNA]</scope>
    <source>
        <strain evidence="7">ATCC 50983 / TXsc</strain>
    </source>
</reference>
<feature type="domain" description="TRUD" evidence="5">
    <location>
        <begin position="549"/>
        <end position="757"/>
    </location>
</feature>
<dbReference type="InterPro" id="IPR011760">
    <property type="entry name" value="PsdUridine_synth_TruD_insert"/>
</dbReference>
<dbReference type="InterPro" id="IPR020103">
    <property type="entry name" value="PsdUridine_synth_cat_dom_sf"/>
</dbReference>
<name>C5KKH9_PERM5</name>
<feature type="region of interest" description="Disordered" evidence="4">
    <location>
        <begin position="61"/>
        <end position="87"/>
    </location>
</feature>
<evidence type="ECO:0000313" key="7">
    <source>
        <dbReference type="Proteomes" id="UP000007800"/>
    </source>
</evidence>
<dbReference type="Gene3D" id="1.10.1510.30">
    <property type="match status" value="1"/>
</dbReference>
<dbReference type="Gene3D" id="3.30.2350.20">
    <property type="entry name" value="TruD, catalytic domain"/>
    <property type="match status" value="1"/>
</dbReference>
<evidence type="ECO:0000259" key="5">
    <source>
        <dbReference type="PROSITE" id="PS50984"/>
    </source>
</evidence>
<evidence type="ECO:0000256" key="3">
    <source>
        <dbReference type="SAM" id="Coils"/>
    </source>
</evidence>
<comment type="similarity">
    <text evidence="1">Belongs to the pseudouridine synthase TruD family.</text>
</comment>
<feature type="compositionally biased region" description="Basic and acidic residues" evidence="4">
    <location>
        <begin position="77"/>
        <end position="87"/>
    </location>
</feature>
<feature type="region of interest" description="Disordered" evidence="4">
    <location>
        <begin position="333"/>
        <end position="355"/>
    </location>
</feature>